<accession>A0A7C6A7J1</accession>
<gene>
    <name evidence="11 12" type="primary">queC</name>
    <name evidence="12" type="ORF">ENM99_04220</name>
</gene>
<comment type="cofactor">
    <cofactor evidence="11">
        <name>Zn(2+)</name>
        <dbReference type="ChEBI" id="CHEBI:29105"/>
    </cofactor>
    <text evidence="11">Binds 1 zinc ion per subunit.</text>
</comment>
<dbReference type="Pfam" id="PF06508">
    <property type="entry name" value="QueC"/>
    <property type="match status" value="1"/>
</dbReference>
<evidence type="ECO:0000256" key="8">
    <source>
        <dbReference type="ARBA" id="ARBA00037993"/>
    </source>
</evidence>
<evidence type="ECO:0000256" key="9">
    <source>
        <dbReference type="ARBA" id="ARBA00039149"/>
    </source>
</evidence>
<evidence type="ECO:0000256" key="5">
    <source>
        <dbReference type="ARBA" id="ARBA00022785"/>
    </source>
</evidence>
<comment type="function">
    <text evidence="11">Catalyzes the ATP-dependent conversion of 7-carboxy-7-deazaguanine (CDG) to 7-cyano-7-deazaguanine (preQ(0)).</text>
</comment>
<keyword evidence="2 11" id="KW-0436">Ligase</keyword>
<dbReference type="GO" id="GO:0008270">
    <property type="term" value="F:zinc ion binding"/>
    <property type="evidence" value="ECO:0007669"/>
    <property type="project" value="UniProtKB-UniRule"/>
</dbReference>
<dbReference type="SUPFAM" id="SSF52402">
    <property type="entry name" value="Adenine nucleotide alpha hydrolases-like"/>
    <property type="match status" value="1"/>
</dbReference>
<evidence type="ECO:0000256" key="1">
    <source>
        <dbReference type="ARBA" id="ARBA00005061"/>
    </source>
</evidence>
<organism evidence="12">
    <name type="scientific">Desulfurella acetivorans</name>
    <dbReference type="NCBI Taxonomy" id="33002"/>
    <lineage>
        <taxon>Bacteria</taxon>
        <taxon>Pseudomonadati</taxon>
        <taxon>Campylobacterota</taxon>
        <taxon>Desulfurellia</taxon>
        <taxon>Desulfurellales</taxon>
        <taxon>Desulfurellaceae</taxon>
        <taxon>Desulfurella</taxon>
    </lineage>
</organism>
<feature type="binding site" evidence="11">
    <location>
        <position position="206"/>
    </location>
    <ligand>
        <name>Zn(2+)</name>
        <dbReference type="ChEBI" id="CHEBI:29105"/>
    </ligand>
</feature>
<comment type="catalytic activity">
    <reaction evidence="10 11">
        <text>7-carboxy-7-carbaguanine + NH4(+) + 2 ATP = 7-cyano-7-carbaguanine + 2 AMP + 2 diphosphate + 2 H(+)</text>
        <dbReference type="Rhea" id="RHEA:27982"/>
        <dbReference type="ChEBI" id="CHEBI:15378"/>
        <dbReference type="ChEBI" id="CHEBI:28938"/>
        <dbReference type="ChEBI" id="CHEBI:30616"/>
        <dbReference type="ChEBI" id="CHEBI:33019"/>
        <dbReference type="ChEBI" id="CHEBI:45075"/>
        <dbReference type="ChEBI" id="CHEBI:61036"/>
        <dbReference type="ChEBI" id="CHEBI:456215"/>
        <dbReference type="EC" id="6.3.4.20"/>
    </reaction>
</comment>
<dbReference type="PANTHER" id="PTHR42914:SF1">
    <property type="entry name" value="7-CYANO-7-DEAZAGUANINE SYNTHASE"/>
    <property type="match status" value="1"/>
</dbReference>
<dbReference type="GO" id="GO:0005524">
    <property type="term" value="F:ATP binding"/>
    <property type="evidence" value="ECO:0007669"/>
    <property type="project" value="UniProtKB-UniRule"/>
</dbReference>
<dbReference type="Proteomes" id="UP000886400">
    <property type="component" value="Unassembled WGS sequence"/>
</dbReference>
<name>A0A7C6A7J1_DESAE</name>
<protein>
    <recommendedName>
        <fullName evidence="9 11">7-cyano-7-deazaguanine synthase</fullName>
        <ecNumber evidence="9 11">6.3.4.20</ecNumber>
    </recommendedName>
    <alternativeName>
        <fullName evidence="11">7-cyano-7-carbaguanine synthase</fullName>
    </alternativeName>
    <alternativeName>
        <fullName evidence="11">PreQ(0) synthase</fullName>
    </alternativeName>
    <alternativeName>
        <fullName evidence="11">Queuosine biosynthesis protein QueC</fullName>
    </alternativeName>
</protein>
<dbReference type="InterPro" id="IPR018317">
    <property type="entry name" value="QueC"/>
</dbReference>
<proteinExistence type="inferred from homology"/>
<feature type="binding site" evidence="11">
    <location>
        <position position="209"/>
    </location>
    <ligand>
        <name>Zn(2+)</name>
        <dbReference type="ChEBI" id="CHEBI:29105"/>
    </ligand>
</feature>
<dbReference type="EMBL" id="DRZX01000209">
    <property type="protein sequence ID" value="HHS49046.1"/>
    <property type="molecule type" value="Genomic_DNA"/>
</dbReference>
<evidence type="ECO:0000256" key="11">
    <source>
        <dbReference type="HAMAP-Rule" id="MF_01633"/>
    </source>
</evidence>
<feature type="binding site" evidence="11">
    <location>
        <begin position="9"/>
        <end position="19"/>
    </location>
    <ligand>
        <name>ATP</name>
        <dbReference type="ChEBI" id="CHEBI:30616"/>
    </ligand>
</feature>
<reference evidence="12" key="1">
    <citation type="journal article" date="2020" name="mSystems">
        <title>Genome- and Community-Level Interaction Insights into Carbon Utilization and Element Cycling Functions of Hydrothermarchaeota in Hydrothermal Sediment.</title>
        <authorList>
            <person name="Zhou Z."/>
            <person name="Liu Y."/>
            <person name="Xu W."/>
            <person name="Pan J."/>
            <person name="Luo Z.H."/>
            <person name="Li M."/>
        </authorList>
    </citation>
    <scope>NUCLEOTIDE SEQUENCE [LARGE SCALE GENOMIC DNA]</scope>
    <source>
        <strain evidence="12">SpSt-1135</strain>
    </source>
</reference>
<dbReference type="InterPro" id="IPR014729">
    <property type="entry name" value="Rossmann-like_a/b/a_fold"/>
</dbReference>
<dbReference type="PANTHER" id="PTHR42914">
    <property type="entry name" value="7-CYANO-7-DEAZAGUANINE SYNTHASE"/>
    <property type="match status" value="1"/>
</dbReference>
<comment type="similarity">
    <text evidence="8 11">Belongs to the QueC family.</text>
</comment>
<evidence type="ECO:0000256" key="3">
    <source>
        <dbReference type="ARBA" id="ARBA00022723"/>
    </source>
</evidence>
<keyword evidence="3 11" id="KW-0479">Metal-binding</keyword>
<feature type="binding site" evidence="11">
    <location>
        <position position="203"/>
    </location>
    <ligand>
        <name>Zn(2+)</name>
        <dbReference type="ChEBI" id="CHEBI:29105"/>
    </ligand>
</feature>
<evidence type="ECO:0000256" key="10">
    <source>
        <dbReference type="ARBA" id="ARBA00047890"/>
    </source>
</evidence>
<evidence type="ECO:0000256" key="2">
    <source>
        <dbReference type="ARBA" id="ARBA00022598"/>
    </source>
</evidence>
<evidence type="ECO:0000256" key="4">
    <source>
        <dbReference type="ARBA" id="ARBA00022741"/>
    </source>
</evidence>
<keyword evidence="6 11" id="KW-0862">Zinc</keyword>
<dbReference type="UniPathway" id="UPA00391"/>
<keyword evidence="4 11" id="KW-0547">Nucleotide-binding</keyword>
<dbReference type="EC" id="6.3.4.20" evidence="9 11"/>
<evidence type="ECO:0000256" key="7">
    <source>
        <dbReference type="ARBA" id="ARBA00022840"/>
    </source>
</evidence>
<dbReference type="PIRSF" id="PIRSF006293">
    <property type="entry name" value="ExsB"/>
    <property type="match status" value="1"/>
</dbReference>
<dbReference type="AlphaFoldDB" id="A0A7C6A7J1"/>
<evidence type="ECO:0000256" key="6">
    <source>
        <dbReference type="ARBA" id="ARBA00022833"/>
    </source>
</evidence>
<comment type="caution">
    <text evidence="12">The sequence shown here is derived from an EMBL/GenBank/DDBJ whole genome shotgun (WGS) entry which is preliminary data.</text>
</comment>
<comment type="pathway">
    <text evidence="1 11">Purine metabolism; 7-cyano-7-deazaguanine biosynthesis.</text>
</comment>
<sequence>MKKKCLLIFSGGLDSTTCLFWALDNYDEVHTITFDYNQRHIIEKEMAQKTIFLAKSIKKKEISYFEFKIDLSTIGASALTDFSIDVPKNRNIDSNEVPITYVPFRNGIFLSIAVAYAETLDVTDIIGGWNVIDYSGYPDCKPNFLKSFQETATLGTKIGQNKSFNIIAPLINLTKSQIIKLGKKHDADYSYAYSCYEGKEEFCGECDSCILRAQGFKEAGYLDDYIVRLATSSKETKLHP</sequence>
<dbReference type="GO" id="GO:0016879">
    <property type="term" value="F:ligase activity, forming carbon-nitrogen bonds"/>
    <property type="evidence" value="ECO:0007669"/>
    <property type="project" value="UniProtKB-UniRule"/>
</dbReference>
<dbReference type="HAMAP" id="MF_01633">
    <property type="entry name" value="QueC"/>
    <property type="match status" value="1"/>
</dbReference>
<dbReference type="NCBIfam" id="TIGR00364">
    <property type="entry name" value="7-cyano-7-deazaguanine synthase QueC"/>
    <property type="match status" value="1"/>
</dbReference>
<feature type="binding site" evidence="11">
    <location>
        <position position="195"/>
    </location>
    <ligand>
        <name>Zn(2+)</name>
        <dbReference type="ChEBI" id="CHEBI:29105"/>
    </ligand>
</feature>
<dbReference type="CDD" id="cd01995">
    <property type="entry name" value="QueC-like"/>
    <property type="match status" value="1"/>
</dbReference>
<dbReference type="Gene3D" id="3.40.50.620">
    <property type="entry name" value="HUPs"/>
    <property type="match status" value="1"/>
</dbReference>
<keyword evidence="7 11" id="KW-0067">ATP-binding</keyword>
<dbReference type="GO" id="GO:0008616">
    <property type="term" value="P:tRNA queuosine(34) biosynthetic process"/>
    <property type="evidence" value="ECO:0007669"/>
    <property type="project" value="UniProtKB-UniRule"/>
</dbReference>
<evidence type="ECO:0000313" key="12">
    <source>
        <dbReference type="EMBL" id="HHS49046.1"/>
    </source>
</evidence>
<keyword evidence="5 11" id="KW-0671">Queuosine biosynthesis</keyword>